<dbReference type="Pfam" id="PF23493">
    <property type="entry name" value="CysS_C"/>
    <property type="match status" value="1"/>
</dbReference>
<evidence type="ECO:0000256" key="10">
    <source>
        <dbReference type="ARBA" id="ARBA00022917"/>
    </source>
</evidence>
<dbReference type="SMART" id="SM00840">
    <property type="entry name" value="DALR_2"/>
    <property type="match status" value="1"/>
</dbReference>
<dbReference type="HAMAP" id="MF_00041">
    <property type="entry name" value="Cys_tRNA_synth"/>
    <property type="match status" value="1"/>
</dbReference>
<protein>
    <recommendedName>
        <fullName evidence="12">Cysteine--tRNA ligase</fullName>
        <ecNumber evidence="12">6.1.1.16</ecNumber>
    </recommendedName>
    <alternativeName>
        <fullName evidence="12">Cysteinyl-tRNA synthetase</fullName>
        <shortName evidence="12">CysRS</shortName>
    </alternativeName>
</protein>
<dbReference type="CDD" id="cd00672">
    <property type="entry name" value="CysRS_core"/>
    <property type="match status" value="1"/>
</dbReference>
<keyword evidence="10 12" id="KW-0648">Protein biosynthesis</keyword>
<name>A0A328XQC1_9GAMM</name>
<evidence type="ECO:0000256" key="12">
    <source>
        <dbReference type="HAMAP-Rule" id="MF_00041"/>
    </source>
</evidence>
<comment type="cofactor">
    <cofactor evidence="12">
        <name>Zn(2+)</name>
        <dbReference type="ChEBI" id="CHEBI:29105"/>
    </cofactor>
    <text evidence="12">Binds 1 zinc ion per subunit.</text>
</comment>
<feature type="binding site" evidence="12">
    <location>
        <position position="27"/>
    </location>
    <ligand>
        <name>Zn(2+)</name>
        <dbReference type="ChEBI" id="CHEBI:29105"/>
    </ligand>
</feature>
<comment type="subunit">
    <text evidence="3 12">Monomer.</text>
</comment>
<dbReference type="GO" id="GO:0005524">
    <property type="term" value="F:ATP binding"/>
    <property type="evidence" value="ECO:0007669"/>
    <property type="project" value="UniProtKB-UniRule"/>
</dbReference>
<sequence>MQIYNTLTRRKEPLSPIEPGKLGMYVCGITVYDYCHIGHARVMVAFDVITRYLRARGYDVNYVRNITDIDDKILKRAEENGEAIGALTERMITAMHEDEDRLKVLRPDHEPRATRHIDDIVEMIETLIGKGFAYAAENGDVYYRVRKFADYGKLNNRDLDEMRSGARIDVGEHKEDPLDFVLWKAAKPGETSWPSPWGEGRPGWHIECSAMSTCCLGDTFDIHGGGPDLTFPHHENEIAQSEAATGSRYVNTWMHAGAVRVDSEKMSKSLGNFFTIREVLEVHDPEVVRYLLVASHYRSPINYAPDALDDARRSLERFYNALNGVEAVEGRVEARFDERFTAAMDDDFNTPEALAVLFDLARELNVAKKEAPETAPALAFELKRLGEVLGLFDQDPAAFLQAGATALAIGEDEIEARIAARAAAKKARDFAEADRIREELTALGITLKDSREGTTWVVDRD</sequence>
<comment type="caution">
    <text evidence="14">The sequence shown here is derived from an EMBL/GenBank/DDBJ whole genome shotgun (WGS) entry which is preliminary data.</text>
</comment>
<evidence type="ECO:0000313" key="15">
    <source>
        <dbReference type="Proteomes" id="UP000249700"/>
    </source>
</evidence>
<accession>A0A328XQC1</accession>
<dbReference type="InterPro" id="IPR015273">
    <property type="entry name" value="Cys-tRNA-synt_Ia_DALR"/>
</dbReference>
<dbReference type="InterPro" id="IPR056411">
    <property type="entry name" value="CysS_C"/>
</dbReference>
<evidence type="ECO:0000256" key="4">
    <source>
        <dbReference type="ARBA" id="ARBA00022490"/>
    </source>
</evidence>
<keyword evidence="6 12" id="KW-0479">Metal-binding</keyword>
<evidence type="ECO:0000256" key="8">
    <source>
        <dbReference type="ARBA" id="ARBA00022833"/>
    </source>
</evidence>
<keyword evidence="8 12" id="KW-0862">Zinc</keyword>
<dbReference type="Pfam" id="PF01406">
    <property type="entry name" value="tRNA-synt_1e"/>
    <property type="match status" value="1"/>
</dbReference>
<dbReference type="GO" id="GO:0005829">
    <property type="term" value="C:cytosol"/>
    <property type="evidence" value="ECO:0007669"/>
    <property type="project" value="TreeGrafter"/>
</dbReference>
<dbReference type="SUPFAM" id="SSF47323">
    <property type="entry name" value="Anticodon-binding domain of a subclass of class I aminoacyl-tRNA synthetases"/>
    <property type="match status" value="1"/>
</dbReference>
<keyword evidence="7 12" id="KW-0547">Nucleotide-binding</keyword>
<feature type="binding site" evidence="12">
    <location>
        <position position="233"/>
    </location>
    <ligand>
        <name>Zn(2+)</name>
        <dbReference type="ChEBI" id="CHEBI:29105"/>
    </ligand>
</feature>
<dbReference type="CDD" id="cd07963">
    <property type="entry name" value="Anticodon_Ia_Cys"/>
    <property type="match status" value="1"/>
</dbReference>
<evidence type="ECO:0000256" key="2">
    <source>
        <dbReference type="ARBA" id="ARBA00005594"/>
    </source>
</evidence>
<comment type="subcellular location">
    <subcellularLocation>
        <location evidence="1 12">Cytoplasm</location>
    </subcellularLocation>
</comment>
<comment type="catalytic activity">
    <reaction evidence="12">
        <text>tRNA(Cys) + L-cysteine + ATP = L-cysteinyl-tRNA(Cys) + AMP + diphosphate</text>
        <dbReference type="Rhea" id="RHEA:17773"/>
        <dbReference type="Rhea" id="RHEA-COMP:9661"/>
        <dbReference type="Rhea" id="RHEA-COMP:9679"/>
        <dbReference type="ChEBI" id="CHEBI:30616"/>
        <dbReference type="ChEBI" id="CHEBI:33019"/>
        <dbReference type="ChEBI" id="CHEBI:35235"/>
        <dbReference type="ChEBI" id="CHEBI:78442"/>
        <dbReference type="ChEBI" id="CHEBI:78517"/>
        <dbReference type="ChEBI" id="CHEBI:456215"/>
        <dbReference type="EC" id="6.1.1.16"/>
    </reaction>
</comment>
<evidence type="ECO:0000256" key="9">
    <source>
        <dbReference type="ARBA" id="ARBA00022840"/>
    </source>
</evidence>
<proteinExistence type="inferred from homology"/>
<evidence type="ECO:0000256" key="1">
    <source>
        <dbReference type="ARBA" id="ARBA00004496"/>
    </source>
</evidence>
<dbReference type="RefSeq" id="WP_112055823.1">
    <property type="nucleotide sequence ID" value="NZ_QLSX01000010.1"/>
</dbReference>
<dbReference type="InterPro" id="IPR015803">
    <property type="entry name" value="Cys-tRNA-ligase"/>
</dbReference>
<dbReference type="PANTHER" id="PTHR10890">
    <property type="entry name" value="CYSTEINYL-TRNA SYNTHETASE"/>
    <property type="match status" value="1"/>
</dbReference>
<dbReference type="Gene3D" id="1.20.120.1910">
    <property type="entry name" value="Cysteine-tRNA ligase, C-terminal anti-codon recognition domain"/>
    <property type="match status" value="1"/>
</dbReference>
<dbReference type="PRINTS" id="PR00983">
    <property type="entry name" value="TRNASYNTHCYS"/>
</dbReference>
<dbReference type="InterPro" id="IPR024909">
    <property type="entry name" value="Cys-tRNA/MSH_ligase"/>
</dbReference>
<dbReference type="EMBL" id="QLSX01000010">
    <property type="protein sequence ID" value="RAR59050.1"/>
    <property type="molecule type" value="Genomic_DNA"/>
</dbReference>
<dbReference type="AlphaFoldDB" id="A0A328XQC1"/>
<dbReference type="Pfam" id="PF09190">
    <property type="entry name" value="DALR_2"/>
    <property type="match status" value="1"/>
</dbReference>
<organism evidence="14 15">
    <name type="scientific">Onishia taeanensis</name>
    <dbReference type="NCBI Taxonomy" id="284577"/>
    <lineage>
        <taxon>Bacteria</taxon>
        <taxon>Pseudomonadati</taxon>
        <taxon>Pseudomonadota</taxon>
        <taxon>Gammaproteobacteria</taxon>
        <taxon>Oceanospirillales</taxon>
        <taxon>Halomonadaceae</taxon>
        <taxon>Onishia</taxon>
    </lineage>
</organism>
<evidence type="ECO:0000313" key="14">
    <source>
        <dbReference type="EMBL" id="RAR59050.1"/>
    </source>
</evidence>
<evidence type="ECO:0000256" key="3">
    <source>
        <dbReference type="ARBA" id="ARBA00011245"/>
    </source>
</evidence>
<dbReference type="GO" id="GO:0006423">
    <property type="term" value="P:cysteinyl-tRNA aminoacylation"/>
    <property type="evidence" value="ECO:0007669"/>
    <property type="project" value="UniProtKB-UniRule"/>
</dbReference>
<dbReference type="SUPFAM" id="SSF52374">
    <property type="entry name" value="Nucleotidylyl transferase"/>
    <property type="match status" value="1"/>
</dbReference>
<evidence type="ECO:0000259" key="13">
    <source>
        <dbReference type="SMART" id="SM00840"/>
    </source>
</evidence>
<dbReference type="InterPro" id="IPR014729">
    <property type="entry name" value="Rossmann-like_a/b/a_fold"/>
</dbReference>
<reference evidence="14 15" key="1">
    <citation type="submission" date="2018-06" db="EMBL/GenBank/DDBJ databases">
        <title>Comparative analysis of microorganisms from saline springs in Andes Mountain Range, Colombia.</title>
        <authorList>
            <person name="Rubin E."/>
        </authorList>
    </citation>
    <scope>NUCLEOTIDE SEQUENCE [LARGE SCALE GENOMIC DNA]</scope>
    <source>
        <strain evidence="14 15">USBA-857</strain>
    </source>
</reference>
<feature type="domain" description="Cysteinyl-tRNA synthetase class Ia DALR" evidence="13">
    <location>
        <begin position="339"/>
        <end position="400"/>
    </location>
</feature>
<dbReference type="GO" id="GO:0004817">
    <property type="term" value="F:cysteine-tRNA ligase activity"/>
    <property type="evidence" value="ECO:0007669"/>
    <property type="project" value="UniProtKB-UniRule"/>
</dbReference>
<evidence type="ECO:0000256" key="7">
    <source>
        <dbReference type="ARBA" id="ARBA00022741"/>
    </source>
</evidence>
<dbReference type="Gene3D" id="3.40.50.620">
    <property type="entry name" value="HUPs"/>
    <property type="match status" value="1"/>
</dbReference>
<dbReference type="NCBIfam" id="TIGR00435">
    <property type="entry name" value="cysS"/>
    <property type="match status" value="1"/>
</dbReference>
<dbReference type="InterPro" id="IPR032678">
    <property type="entry name" value="tRNA-synt_1_cat_dom"/>
</dbReference>
<evidence type="ECO:0000256" key="11">
    <source>
        <dbReference type="ARBA" id="ARBA00023146"/>
    </source>
</evidence>
<keyword evidence="4 12" id="KW-0963">Cytoplasm</keyword>
<gene>
    <name evidence="12" type="primary">cysS</name>
    <name evidence="14" type="ORF">BCL93_11083</name>
</gene>
<keyword evidence="5 12" id="KW-0436">Ligase</keyword>
<dbReference type="PANTHER" id="PTHR10890:SF3">
    <property type="entry name" value="CYSTEINE--TRNA LIGASE, CYTOPLASMIC"/>
    <property type="match status" value="1"/>
</dbReference>
<feature type="binding site" evidence="12">
    <location>
        <position position="268"/>
    </location>
    <ligand>
        <name>ATP</name>
        <dbReference type="ChEBI" id="CHEBI:30616"/>
    </ligand>
</feature>
<feature type="binding site" evidence="12">
    <location>
        <position position="237"/>
    </location>
    <ligand>
        <name>Zn(2+)</name>
        <dbReference type="ChEBI" id="CHEBI:29105"/>
    </ligand>
</feature>
<keyword evidence="9 12" id="KW-0067">ATP-binding</keyword>
<dbReference type="Proteomes" id="UP000249700">
    <property type="component" value="Unassembled WGS sequence"/>
</dbReference>
<evidence type="ECO:0000256" key="6">
    <source>
        <dbReference type="ARBA" id="ARBA00022723"/>
    </source>
</evidence>
<feature type="short sequence motif" description="'HIGH' region" evidence="12">
    <location>
        <begin position="29"/>
        <end position="39"/>
    </location>
</feature>
<feature type="short sequence motif" description="'KMSKS' region" evidence="12">
    <location>
        <begin position="265"/>
        <end position="269"/>
    </location>
</feature>
<dbReference type="OrthoDB" id="9815130at2"/>
<dbReference type="GO" id="GO:0008270">
    <property type="term" value="F:zinc ion binding"/>
    <property type="evidence" value="ECO:0007669"/>
    <property type="project" value="UniProtKB-UniRule"/>
</dbReference>
<keyword evidence="11 12" id="KW-0030">Aminoacyl-tRNA synthetase</keyword>
<dbReference type="InterPro" id="IPR009080">
    <property type="entry name" value="tRNAsynth_Ia_anticodon-bd"/>
</dbReference>
<dbReference type="EC" id="6.1.1.16" evidence="12"/>
<dbReference type="FunFam" id="3.40.50.620:FF:000009">
    <property type="entry name" value="Cysteine--tRNA ligase"/>
    <property type="match status" value="1"/>
</dbReference>
<feature type="binding site" evidence="12">
    <location>
        <position position="208"/>
    </location>
    <ligand>
        <name>Zn(2+)</name>
        <dbReference type="ChEBI" id="CHEBI:29105"/>
    </ligand>
</feature>
<comment type="similarity">
    <text evidence="2 12">Belongs to the class-I aminoacyl-tRNA synthetase family.</text>
</comment>
<evidence type="ECO:0000256" key="5">
    <source>
        <dbReference type="ARBA" id="ARBA00022598"/>
    </source>
</evidence>